<dbReference type="AlphaFoldDB" id="A0A8H3GLF4"/>
<accession>A0A8H3GLF4</accession>
<evidence type="ECO:0000313" key="2">
    <source>
        <dbReference type="Proteomes" id="UP000663850"/>
    </source>
</evidence>
<dbReference type="InterPro" id="IPR046670">
    <property type="entry name" value="DUF6540"/>
</dbReference>
<evidence type="ECO:0000313" key="1">
    <source>
        <dbReference type="EMBL" id="CAE6460251.1"/>
    </source>
</evidence>
<comment type="caution">
    <text evidence="1">The sequence shown here is derived from an EMBL/GenBank/DDBJ whole genome shotgun (WGS) entry which is preliminary data.</text>
</comment>
<sequence>MPKVAEKKLNTYANEWASDPMFFKAITNLGTFLSGLTQPEDRTELEVTPGETFAKVVHFYVALGSTGDKDLKSAVFMKPRPPEPPELTHHYTTMTDHRSIYILIFHSRIFPAHWALWIPSPSQSKIGKIINAVGDPSSGFVREIERQFNLANASGAISTVLLSNRVEAKHILDSDSSGPEPVDEVEKIASGISPPEKSLNSAQNSKLPVRRVEIKNCQTWLREFVCALVEHGICEAEAIDVLDRAPRN</sequence>
<dbReference type="EMBL" id="CAJMWZ010002703">
    <property type="protein sequence ID" value="CAE6460251.1"/>
    <property type="molecule type" value="Genomic_DNA"/>
</dbReference>
<dbReference type="Proteomes" id="UP000663850">
    <property type="component" value="Unassembled WGS sequence"/>
</dbReference>
<reference evidence="1" key="1">
    <citation type="submission" date="2021-01" db="EMBL/GenBank/DDBJ databases">
        <authorList>
            <person name="Kaushik A."/>
        </authorList>
    </citation>
    <scope>NUCLEOTIDE SEQUENCE</scope>
    <source>
        <strain evidence="1">Type strain: AG8-Rh-89/</strain>
    </source>
</reference>
<dbReference type="Pfam" id="PF20174">
    <property type="entry name" value="DUF6540"/>
    <property type="match status" value="1"/>
</dbReference>
<gene>
    <name evidence="1" type="ORF">RDB_LOCUS50425</name>
</gene>
<name>A0A8H3GLF4_9AGAM</name>
<organism evidence="1 2">
    <name type="scientific">Rhizoctonia solani</name>
    <dbReference type="NCBI Taxonomy" id="456999"/>
    <lineage>
        <taxon>Eukaryota</taxon>
        <taxon>Fungi</taxon>
        <taxon>Dikarya</taxon>
        <taxon>Basidiomycota</taxon>
        <taxon>Agaricomycotina</taxon>
        <taxon>Agaricomycetes</taxon>
        <taxon>Cantharellales</taxon>
        <taxon>Ceratobasidiaceae</taxon>
        <taxon>Rhizoctonia</taxon>
    </lineage>
</organism>
<proteinExistence type="predicted"/>
<protein>
    <submittedName>
        <fullName evidence="1">Uncharacterized protein</fullName>
    </submittedName>
</protein>